<accession>A0A225CIB6</accession>
<reference evidence="1" key="1">
    <citation type="submission" date="2017-08" db="EMBL/GenBank/DDBJ databases">
        <title>Genomes of multiple Clavibacter strains from different subspecies.</title>
        <authorList>
            <person name="Yuan X.-K."/>
            <person name="Li X.-S."/>
            <person name="Nie J."/>
            <person name="De Boer S.H."/>
        </authorList>
    </citation>
    <scope>NUCLEOTIDE SEQUENCE [LARGE SCALE GENOMIC DNA]</scope>
    <source>
        <strain evidence="1">ATCC 33566</strain>
    </source>
</reference>
<dbReference type="RefSeq" id="WP_094126531.1">
    <property type="nucleotide sequence ID" value="NZ_CP040788.1"/>
</dbReference>
<gene>
    <name evidence="1" type="ORF">B5P24_03485</name>
</gene>
<organism evidence="1 2">
    <name type="scientific">Clavibacter tessellarius</name>
    <dbReference type="NCBI Taxonomy" id="31965"/>
    <lineage>
        <taxon>Bacteria</taxon>
        <taxon>Bacillati</taxon>
        <taxon>Actinomycetota</taxon>
        <taxon>Actinomycetes</taxon>
        <taxon>Micrococcales</taxon>
        <taxon>Microbacteriaceae</taxon>
        <taxon>Clavibacter</taxon>
    </lineage>
</organism>
<dbReference type="OrthoDB" id="9808666at2"/>
<name>A0A225CIB6_9MICO</name>
<dbReference type="InterPro" id="IPR015018">
    <property type="entry name" value="DUF1905"/>
</dbReference>
<dbReference type="Proteomes" id="UP000215316">
    <property type="component" value="Unassembled WGS sequence"/>
</dbReference>
<dbReference type="AlphaFoldDB" id="A0A225CIB6"/>
<dbReference type="InterPro" id="IPR037079">
    <property type="entry name" value="AF2212/PG0164-like_sf"/>
</dbReference>
<dbReference type="Pfam" id="PF08922">
    <property type="entry name" value="DUF1905"/>
    <property type="match status" value="1"/>
</dbReference>
<dbReference type="Gene3D" id="2.40.30.100">
    <property type="entry name" value="AF2212/PG0164-like"/>
    <property type="match status" value="1"/>
</dbReference>
<sequence>MTDDLPLDFTAPLWAWEARRELWTMVTVPVELGEMLRELGEAGRRGFGSVPVRVRVGTTTWRTSVFPQGDGTWVLPIKRQVRERQGLAVGDDVHVDLEPMP</sequence>
<keyword evidence="2" id="KW-1185">Reference proteome</keyword>
<evidence type="ECO:0000313" key="1">
    <source>
        <dbReference type="EMBL" id="OQJ62143.1"/>
    </source>
</evidence>
<dbReference type="EMBL" id="MZMQ01000001">
    <property type="protein sequence ID" value="OQJ62143.1"/>
    <property type="molecule type" value="Genomic_DNA"/>
</dbReference>
<protein>
    <recommendedName>
        <fullName evidence="3">DUF1905 domain-containing protein</fullName>
    </recommendedName>
</protein>
<evidence type="ECO:0008006" key="3">
    <source>
        <dbReference type="Google" id="ProtNLM"/>
    </source>
</evidence>
<comment type="caution">
    <text evidence="1">The sequence shown here is derived from an EMBL/GenBank/DDBJ whole genome shotgun (WGS) entry which is preliminary data.</text>
</comment>
<proteinExistence type="predicted"/>
<evidence type="ECO:0000313" key="2">
    <source>
        <dbReference type="Proteomes" id="UP000215316"/>
    </source>
</evidence>
<dbReference type="SUPFAM" id="SSF141694">
    <property type="entry name" value="AF2212/PG0164-like"/>
    <property type="match status" value="1"/>
</dbReference>